<accession>A0AB34ISF6</accession>
<keyword evidence="2" id="KW-1185">Reference proteome</keyword>
<evidence type="ECO:0000313" key="1">
    <source>
        <dbReference type="EMBL" id="KAL1504950.1"/>
    </source>
</evidence>
<reference evidence="1 2" key="1">
    <citation type="journal article" date="2024" name="Science">
        <title>Giant polyketide synthase enzymes in the biosynthesis of giant marine polyether toxins.</title>
        <authorList>
            <person name="Fallon T.R."/>
            <person name="Shende V.V."/>
            <person name="Wierzbicki I.H."/>
            <person name="Pendleton A.L."/>
            <person name="Watervoot N.F."/>
            <person name="Auber R.P."/>
            <person name="Gonzalez D.J."/>
            <person name="Wisecaver J.H."/>
            <person name="Moore B.S."/>
        </authorList>
    </citation>
    <scope>NUCLEOTIDE SEQUENCE [LARGE SCALE GENOMIC DNA]</scope>
    <source>
        <strain evidence="1 2">12B1</strain>
    </source>
</reference>
<dbReference type="Proteomes" id="UP001515480">
    <property type="component" value="Unassembled WGS sequence"/>
</dbReference>
<sequence>MDVRRALHEMERASRTAGFETAEVQRAAAIAEAELVAMISELPPSAVVSRKALAAFKQRHVEVMAIKAAAANDGSRTS</sequence>
<dbReference type="EMBL" id="JBGBPQ010000019">
    <property type="protein sequence ID" value="KAL1504950.1"/>
    <property type="molecule type" value="Genomic_DNA"/>
</dbReference>
<proteinExistence type="predicted"/>
<gene>
    <name evidence="1" type="ORF">AB1Y20_008717</name>
</gene>
<dbReference type="AlphaFoldDB" id="A0AB34ISF6"/>
<protein>
    <recommendedName>
        <fullName evidence="3">DUF2786 domain-containing protein</fullName>
    </recommendedName>
</protein>
<evidence type="ECO:0000313" key="2">
    <source>
        <dbReference type="Proteomes" id="UP001515480"/>
    </source>
</evidence>
<name>A0AB34ISF6_PRYPA</name>
<evidence type="ECO:0008006" key="3">
    <source>
        <dbReference type="Google" id="ProtNLM"/>
    </source>
</evidence>
<comment type="caution">
    <text evidence="1">The sequence shown here is derived from an EMBL/GenBank/DDBJ whole genome shotgun (WGS) entry which is preliminary data.</text>
</comment>
<organism evidence="1 2">
    <name type="scientific">Prymnesium parvum</name>
    <name type="common">Toxic golden alga</name>
    <dbReference type="NCBI Taxonomy" id="97485"/>
    <lineage>
        <taxon>Eukaryota</taxon>
        <taxon>Haptista</taxon>
        <taxon>Haptophyta</taxon>
        <taxon>Prymnesiophyceae</taxon>
        <taxon>Prymnesiales</taxon>
        <taxon>Prymnesiaceae</taxon>
        <taxon>Prymnesium</taxon>
    </lineage>
</organism>